<evidence type="ECO:0000256" key="6">
    <source>
        <dbReference type="ARBA" id="ARBA00023242"/>
    </source>
</evidence>
<sequence length="469" mass="52656">MSSSLEETKAMIQQVEELIALAPTDDSLLTMLADLYDVLEKAMAEQLPEEKEEEEEEEKEKDAFPCGTQCVISFTLDDRQYLLPALVLERLALSNEAKVLILTPITADTVACTNHIVKHACKTPCPDQRSHGYLVPAENLLPYDILGISDIENYRPSKRVWCKVDKTTTVWQVGRIVGQDGSTDNQWRVQCASDMSTLHTLGIESIMPYKIHDTKNDTTDNDTTTSDNDDNEHYVDGQNDPEHESEHESDHELERVDLEEFGGWQAHTNGFASKMMKKMGYVSGKGLGLHGQGRIDPVEAFMPNVKKRSIPGQDRPGLGSNSEPPKKPKRPQSRLVDTSVFAFMNKTLSKPKEEEEEEEEANSNDKNKDKKQDREGANKGSRKPVAAITLNPKETQRQLHALQTEIAQTSETLARAHESVRRNKGTPMESQFVAKVDRVAKALAGLQKQADRLQGTLKRTKEREKMVSF</sequence>
<accession>A0ABR3BEA4</accession>
<feature type="coiled-coil region" evidence="7">
    <location>
        <begin position="399"/>
        <end position="463"/>
    </location>
</feature>
<keyword evidence="6" id="KW-0539">Nucleus</keyword>
<organism evidence="10 11">
    <name type="scientific">Phycomyces blakesleeanus</name>
    <dbReference type="NCBI Taxonomy" id="4837"/>
    <lineage>
        <taxon>Eukaryota</taxon>
        <taxon>Fungi</taxon>
        <taxon>Fungi incertae sedis</taxon>
        <taxon>Mucoromycota</taxon>
        <taxon>Mucoromycotina</taxon>
        <taxon>Mucoromycetes</taxon>
        <taxon>Mucorales</taxon>
        <taxon>Phycomycetaceae</taxon>
        <taxon>Phycomyces</taxon>
    </lineage>
</organism>
<dbReference type="InterPro" id="IPR000467">
    <property type="entry name" value="G_patch_dom"/>
</dbReference>
<feature type="compositionally biased region" description="Basic and acidic residues" evidence="8">
    <location>
        <begin position="231"/>
        <end position="252"/>
    </location>
</feature>
<dbReference type="PROSITE" id="PS50174">
    <property type="entry name" value="G_PATCH"/>
    <property type="match status" value="1"/>
</dbReference>
<keyword evidence="2" id="KW-0479">Metal-binding</keyword>
<evidence type="ECO:0000313" key="10">
    <source>
        <dbReference type="EMBL" id="KAL0096770.1"/>
    </source>
</evidence>
<evidence type="ECO:0000256" key="3">
    <source>
        <dbReference type="ARBA" id="ARBA00022771"/>
    </source>
</evidence>
<keyword evidence="11" id="KW-1185">Reference proteome</keyword>
<protein>
    <recommendedName>
        <fullName evidence="9">G-patch domain-containing protein</fullName>
    </recommendedName>
</protein>
<keyword evidence="3" id="KW-0863">Zinc-finger</keyword>
<name>A0ABR3BEA4_PHYBL</name>
<dbReference type="PANTHER" id="PTHR46297:SF1">
    <property type="entry name" value="ZINC FINGER CCCH-TYPE WITH G PATCH DOMAIN-CONTAINING PROTEIN"/>
    <property type="match status" value="1"/>
</dbReference>
<gene>
    <name evidence="10" type="ORF">J3Q64DRAFT_1709318</name>
</gene>
<reference evidence="10 11" key="1">
    <citation type="submission" date="2024-04" db="EMBL/GenBank/DDBJ databases">
        <title>Symmetric and asymmetric DNA N6-adenine methylation regulates different biological responses in Mucorales.</title>
        <authorList>
            <consortium name="Lawrence Berkeley National Laboratory"/>
            <person name="Lax C."/>
            <person name="Mondo S.J."/>
            <person name="Osorio-Concepcion M."/>
            <person name="Muszewska A."/>
            <person name="Corrochano-Luque M."/>
            <person name="Gutierrez G."/>
            <person name="Riley R."/>
            <person name="Lipzen A."/>
            <person name="Guo J."/>
            <person name="Hundley H."/>
            <person name="Amirebrahimi M."/>
            <person name="Ng V."/>
            <person name="Lorenzo-Gutierrez D."/>
            <person name="Binder U."/>
            <person name="Yang J."/>
            <person name="Song Y."/>
            <person name="Canovas D."/>
            <person name="Navarro E."/>
            <person name="Freitag M."/>
            <person name="Gabaldon T."/>
            <person name="Grigoriev I.V."/>
            <person name="Corrochano L.M."/>
            <person name="Nicolas F.E."/>
            <person name="Garre V."/>
        </authorList>
    </citation>
    <scope>NUCLEOTIDE SEQUENCE [LARGE SCALE GENOMIC DNA]</scope>
    <source>
        <strain evidence="10 11">L51</strain>
    </source>
</reference>
<evidence type="ECO:0000256" key="7">
    <source>
        <dbReference type="SAM" id="Coils"/>
    </source>
</evidence>
<keyword evidence="4" id="KW-0862">Zinc</keyword>
<evidence type="ECO:0000256" key="2">
    <source>
        <dbReference type="ARBA" id="ARBA00022723"/>
    </source>
</evidence>
<proteinExistence type="predicted"/>
<feature type="region of interest" description="Disordered" evidence="8">
    <location>
        <begin position="212"/>
        <end position="252"/>
    </location>
</feature>
<evidence type="ECO:0000256" key="4">
    <source>
        <dbReference type="ARBA" id="ARBA00022833"/>
    </source>
</evidence>
<evidence type="ECO:0000256" key="5">
    <source>
        <dbReference type="ARBA" id="ARBA00023125"/>
    </source>
</evidence>
<evidence type="ECO:0000259" key="9">
    <source>
        <dbReference type="PROSITE" id="PS50174"/>
    </source>
</evidence>
<comment type="subcellular location">
    <subcellularLocation>
        <location evidence="1">Nucleus</location>
    </subcellularLocation>
</comment>
<dbReference type="Pfam" id="PF01585">
    <property type="entry name" value="G-patch"/>
    <property type="match status" value="1"/>
</dbReference>
<feature type="domain" description="G-patch" evidence="9">
    <location>
        <begin position="268"/>
        <end position="323"/>
    </location>
</feature>
<dbReference type="PANTHER" id="PTHR46297">
    <property type="entry name" value="ZINC FINGER CCCH-TYPE WITH G PATCH DOMAIN-CONTAINING PROTEIN"/>
    <property type="match status" value="1"/>
</dbReference>
<dbReference type="SMART" id="SM00443">
    <property type="entry name" value="G_patch"/>
    <property type="match status" value="1"/>
</dbReference>
<dbReference type="EMBL" id="JBCLYO010000001">
    <property type="protein sequence ID" value="KAL0096770.1"/>
    <property type="molecule type" value="Genomic_DNA"/>
</dbReference>
<keyword evidence="7" id="KW-0175">Coiled coil</keyword>
<comment type="caution">
    <text evidence="10">The sequence shown here is derived from an EMBL/GenBank/DDBJ whole genome shotgun (WGS) entry which is preliminary data.</text>
</comment>
<keyword evidence="5" id="KW-0238">DNA-binding</keyword>
<feature type="compositionally biased region" description="Basic and acidic residues" evidence="8">
    <location>
        <begin position="363"/>
        <end position="377"/>
    </location>
</feature>
<feature type="region of interest" description="Disordered" evidence="8">
    <location>
        <begin position="307"/>
        <end position="393"/>
    </location>
</feature>
<dbReference type="Proteomes" id="UP001448207">
    <property type="component" value="Unassembled WGS sequence"/>
</dbReference>
<evidence type="ECO:0000256" key="1">
    <source>
        <dbReference type="ARBA" id="ARBA00004123"/>
    </source>
</evidence>
<evidence type="ECO:0000256" key="8">
    <source>
        <dbReference type="SAM" id="MobiDB-lite"/>
    </source>
</evidence>
<evidence type="ECO:0000313" key="11">
    <source>
        <dbReference type="Proteomes" id="UP001448207"/>
    </source>
</evidence>